<dbReference type="SUPFAM" id="SSF53448">
    <property type="entry name" value="Nucleotide-diphospho-sugar transferases"/>
    <property type="match status" value="1"/>
</dbReference>
<dbReference type="InterPro" id="IPR005835">
    <property type="entry name" value="NTP_transferase_dom"/>
</dbReference>
<gene>
    <name evidence="2" type="ORF">COT26_01235</name>
</gene>
<reference evidence="3" key="1">
    <citation type="submission" date="2017-09" db="EMBL/GenBank/DDBJ databases">
        <title>Depth-based differentiation of microbial function through sediment-hosted aquifers and enrichment of novel symbionts in the deep terrestrial subsurface.</title>
        <authorList>
            <person name="Probst A.J."/>
            <person name="Ladd B."/>
            <person name="Jarett J.K."/>
            <person name="Geller-Mcgrath D.E."/>
            <person name="Sieber C.M.K."/>
            <person name="Emerson J.B."/>
            <person name="Anantharaman K."/>
            <person name="Thomas B.C."/>
            <person name="Malmstrom R."/>
            <person name="Stieglmeier M."/>
            <person name="Klingl A."/>
            <person name="Woyke T."/>
            <person name="Ryan C.M."/>
            <person name="Banfield J.F."/>
        </authorList>
    </citation>
    <scope>NUCLEOTIDE SEQUENCE [LARGE SCALE GENOMIC DNA]</scope>
</reference>
<protein>
    <recommendedName>
        <fullName evidence="1">Nucleotidyl transferase domain-containing protein</fullName>
    </recommendedName>
</protein>
<evidence type="ECO:0000313" key="3">
    <source>
        <dbReference type="Proteomes" id="UP000236845"/>
    </source>
</evidence>
<comment type="caution">
    <text evidence="2">The sequence shown here is derived from an EMBL/GenBank/DDBJ whole genome shotgun (WGS) entry which is preliminary data.</text>
</comment>
<proteinExistence type="predicted"/>
<dbReference type="EMBL" id="PEXW01000024">
    <property type="protein sequence ID" value="PIS40838.1"/>
    <property type="molecule type" value="Genomic_DNA"/>
</dbReference>
<accession>A0A2H0YQT3</accession>
<dbReference type="InterPro" id="IPR029044">
    <property type="entry name" value="Nucleotide-diphossugar_trans"/>
</dbReference>
<dbReference type="Gene3D" id="3.90.550.10">
    <property type="entry name" value="Spore Coat Polysaccharide Biosynthesis Protein SpsA, Chain A"/>
    <property type="match status" value="1"/>
</dbReference>
<name>A0A2H0YQT3_9BACT</name>
<dbReference type="Pfam" id="PF00483">
    <property type="entry name" value="NTP_transferase"/>
    <property type="match status" value="1"/>
</dbReference>
<dbReference type="AlphaFoldDB" id="A0A2H0YQT3"/>
<organism evidence="2 3">
    <name type="scientific">Candidatus Kerfeldbacteria bacterium CG08_land_8_20_14_0_20_43_14</name>
    <dbReference type="NCBI Taxonomy" id="2014246"/>
    <lineage>
        <taxon>Bacteria</taxon>
        <taxon>Candidatus Kerfeldiibacteriota</taxon>
    </lineage>
</organism>
<feature type="domain" description="Nucleotidyl transferase" evidence="1">
    <location>
        <begin position="22"/>
        <end position="163"/>
    </location>
</feature>
<evidence type="ECO:0000259" key="1">
    <source>
        <dbReference type="Pfam" id="PF00483"/>
    </source>
</evidence>
<dbReference type="Proteomes" id="UP000236845">
    <property type="component" value="Unassembled WGS sequence"/>
</dbReference>
<sequence>MLAAGDRALPNDPIQPSFTHISKMFAPLGRKTVIWHVVKNALRTVEQVTLIIKPKFEKHFRNFLPSKDFDQKVQFAFQPKARGSADALRHAYKQKRIPLADQILILMGYQPLFPSQYFNALFNQNIVQKTLATVSTMKIPKDDPDFEKCGVVEFDELGNFQRIVKTSQVAKAPIL</sequence>
<evidence type="ECO:0000313" key="2">
    <source>
        <dbReference type="EMBL" id="PIS40838.1"/>
    </source>
</evidence>